<dbReference type="InParanoid" id="F4WUD7"/>
<dbReference type="EMBL" id="GL888356">
    <property type="protein sequence ID" value="EGI62192.1"/>
    <property type="molecule type" value="Genomic_DNA"/>
</dbReference>
<sequence length="154" mass="17222">MLRQHLVSEVNTVLNDDKKGIGIVELLPDLLQAAKYGRAGRNAPINRKRKGTCPSGFLCYGSILPNSTRRPQDHPEYVPGHPGHFKDIHTSTGCPEVIIFGISSEHPWDSFRTSLWTASEEILAVVFELEKETFKPICDQAAPREFVGRPTLEQ</sequence>
<dbReference type="AlphaFoldDB" id="F4WUD7"/>
<gene>
    <name evidence="1" type="ORF">G5I_09497</name>
</gene>
<name>F4WUD7_ACREC</name>
<dbReference type="Proteomes" id="UP000007755">
    <property type="component" value="Unassembled WGS sequence"/>
</dbReference>
<keyword evidence="2" id="KW-1185">Reference proteome</keyword>
<evidence type="ECO:0000313" key="2">
    <source>
        <dbReference type="Proteomes" id="UP000007755"/>
    </source>
</evidence>
<evidence type="ECO:0000313" key="1">
    <source>
        <dbReference type="EMBL" id="EGI62192.1"/>
    </source>
</evidence>
<accession>F4WUD7</accession>
<reference evidence="1" key="1">
    <citation type="submission" date="2011-02" db="EMBL/GenBank/DDBJ databases">
        <title>The genome of the leaf-cutting ant Acromyrmex echinatior suggests key adaptations to social evolution and fungus farming.</title>
        <authorList>
            <person name="Nygaard S."/>
            <person name="Zhang G."/>
        </authorList>
    </citation>
    <scope>NUCLEOTIDE SEQUENCE</scope>
</reference>
<organism evidence="2">
    <name type="scientific">Acromyrmex echinatior</name>
    <name type="common">Panamanian leafcutter ant</name>
    <name type="synonym">Acromyrmex octospinosus echinatior</name>
    <dbReference type="NCBI Taxonomy" id="103372"/>
    <lineage>
        <taxon>Eukaryota</taxon>
        <taxon>Metazoa</taxon>
        <taxon>Ecdysozoa</taxon>
        <taxon>Arthropoda</taxon>
        <taxon>Hexapoda</taxon>
        <taxon>Insecta</taxon>
        <taxon>Pterygota</taxon>
        <taxon>Neoptera</taxon>
        <taxon>Endopterygota</taxon>
        <taxon>Hymenoptera</taxon>
        <taxon>Apocrita</taxon>
        <taxon>Aculeata</taxon>
        <taxon>Formicoidea</taxon>
        <taxon>Formicidae</taxon>
        <taxon>Myrmicinae</taxon>
        <taxon>Acromyrmex</taxon>
    </lineage>
</organism>
<proteinExistence type="predicted"/>
<protein>
    <submittedName>
        <fullName evidence="1">Uncharacterized protein</fullName>
    </submittedName>
</protein>